<dbReference type="OrthoDB" id="6020543at2759"/>
<keyword evidence="1" id="KW-0732">Signal</keyword>
<proteinExistence type="predicted"/>
<dbReference type="STRING" id="7370.A0A1I8MN41"/>
<dbReference type="VEuPathDB" id="VectorBase:MDOMA2_011230"/>
<dbReference type="PROSITE" id="PS50940">
    <property type="entry name" value="CHIT_BIND_II"/>
    <property type="match status" value="3"/>
</dbReference>
<dbReference type="EnsemblMetazoa" id="MDOA006702-RA">
    <property type="protein sequence ID" value="MDOA006702-PA"/>
    <property type="gene ID" value="MDOA006702"/>
</dbReference>
<sequence length="337" mass="37843">MSGNFKTPNSSALAVVLLMLGVVLMRPSSVVAREHDPCQFFPNNTVIRDPDDCSRGLTCINFESVVTKNCTGSKAFFDKDKKDCVASLSDHSLCQISCVNATGTFVQDPKTCYGYYYCQDESWARHGTCPDTYHFDFATQSCIYSHVSNCTVKELNFCAIVKDNEKFNDPSSCEKYFVCKKGKLNNESCKDTYYDAVKGECVQKSKVNCANHPVPDKLCNKKSNVYVADGATCRGRFYCRAMATNYDTNPTWSQCPENRFFSEKHQACVEPMLSDCTHDRCESRNKTFVVSPTKGCRHYLHCVNGISEGEYPCGNYFFDEEAQACTTRIIEYPVCAA</sequence>
<name>A0A1I8MN41_MUSDO</name>
<gene>
    <name evidence="3" type="primary">101889750</name>
</gene>
<evidence type="ECO:0000256" key="1">
    <source>
        <dbReference type="SAM" id="SignalP"/>
    </source>
</evidence>
<dbReference type="eggNOG" id="ENOG502T97A">
    <property type="taxonomic scope" value="Eukaryota"/>
</dbReference>
<dbReference type="SUPFAM" id="SSF57625">
    <property type="entry name" value="Invertebrate chitin-binding proteins"/>
    <property type="match status" value="3"/>
</dbReference>
<feature type="domain" description="Chitin-binding type-2" evidence="2">
    <location>
        <begin position="155"/>
        <end position="211"/>
    </location>
</feature>
<dbReference type="KEGG" id="mde:101889750"/>
<dbReference type="Gene3D" id="2.170.140.10">
    <property type="entry name" value="Chitin binding domain"/>
    <property type="match status" value="2"/>
</dbReference>
<dbReference type="VEuPathDB" id="VectorBase:MDOA006702"/>
<dbReference type="SMART" id="SM00494">
    <property type="entry name" value="ChtBD2"/>
    <property type="match status" value="5"/>
</dbReference>
<accession>A0A1I8MN41</accession>
<feature type="domain" description="Chitin-binding type-2" evidence="2">
    <location>
        <begin position="216"/>
        <end position="278"/>
    </location>
</feature>
<reference evidence="3" key="1">
    <citation type="submission" date="2020-05" db="UniProtKB">
        <authorList>
            <consortium name="EnsemblMetazoa"/>
        </authorList>
    </citation>
    <scope>IDENTIFICATION</scope>
    <source>
        <strain evidence="3">Aabys</strain>
    </source>
</reference>
<evidence type="ECO:0000313" key="3">
    <source>
        <dbReference type="EnsemblMetazoa" id="MDOA006702-PA"/>
    </source>
</evidence>
<evidence type="ECO:0000259" key="2">
    <source>
        <dbReference type="PROSITE" id="PS50940"/>
    </source>
</evidence>
<organism evidence="3">
    <name type="scientific">Musca domestica</name>
    <name type="common">House fly</name>
    <dbReference type="NCBI Taxonomy" id="7370"/>
    <lineage>
        <taxon>Eukaryota</taxon>
        <taxon>Metazoa</taxon>
        <taxon>Ecdysozoa</taxon>
        <taxon>Arthropoda</taxon>
        <taxon>Hexapoda</taxon>
        <taxon>Insecta</taxon>
        <taxon>Pterygota</taxon>
        <taxon>Neoptera</taxon>
        <taxon>Endopterygota</taxon>
        <taxon>Diptera</taxon>
        <taxon>Brachycera</taxon>
        <taxon>Muscomorpha</taxon>
        <taxon>Muscoidea</taxon>
        <taxon>Muscidae</taxon>
        <taxon>Musca</taxon>
    </lineage>
</organism>
<dbReference type="AlphaFoldDB" id="A0A1I8MN41"/>
<dbReference type="GO" id="GO:0008061">
    <property type="term" value="F:chitin binding"/>
    <property type="evidence" value="ECO:0007669"/>
    <property type="project" value="InterPro"/>
</dbReference>
<feature type="domain" description="Chitin-binding type-2" evidence="2">
    <location>
        <begin position="95"/>
        <end position="152"/>
    </location>
</feature>
<dbReference type="InterPro" id="IPR002557">
    <property type="entry name" value="Chitin-bd_dom"/>
</dbReference>
<dbReference type="RefSeq" id="XP_005181194.2">
    <property type="nucleotide sequence ID" value="XM_005181137.4"/>
</dbReference>
<protein>
    <recommendedName>
        <fullName evidence="2">Chitin-binding type-2 domain-containing protein</fullName>
    </recommendedName>
</protein>
<feature type="chain" id="PRO_5044560601" description="Chitin-binding type-2 domain-containing protein" evidence="1">
    <location>
        <begin position="33"/>
        <end position="337"/>
    </location>
</feature>
<dbReference type="Pfam" id="PF01607">
    <property type="entry name" value="CBM_14"/>
    <property type="match status" value="3"/>
</dbReference>
<feature type="signal peptide" evidence="1">
    <location>
        <begin position="1"/>
        <end position="32"/>
    </location>
</feature>
<dbReference type="InterPro" id="IPR036508">
    <property type="entry name" value="Chitin-bd_dom_sf"/>
</dbReference>
<dbReference type="GO" id="GO:0005576">
    <property type="term" value="C:extracellular region"/>
    <property type="evidence" value="ECO:0007669"/>
    <property type="project" value="InterPro"/>
</dbReference>